<organism evidence="11 12">
    <name type="scientific">Clavispora lusitaniae</name>
    <name type="common">Candida lusitaniae</name>
    <dbReference type="NCBI Taxonomy" id="36911"/>
    <lineage>
        <taxon>Eukaryota</taxon>
        <taxon>Fungi</taxon>
        <taxon>Dikarya</taxon>
        <taxon>Ascomycota</taxon>
        <taxon>Saccharomycotina</taxon>
        <taxon>Pichiomycetes</taxon>
        <taxon>Metschnikowiaceae</taxon>
        <taxon>Clavispora</taxon>
    </lineage>
</organism>
<evidence type="ECO:0000256" key="1">
    <source>
        <dbReference type="ARBA" id="ARBA00004992"/>
    </source>
</evidence>
<dbReference type="AlphaFoldDB" id="A0AA91Q501"/>
<evidence type="ECO:0000259" key="10">
    <source>
        <dbReference type="Pfam" id="PF02223"/>
    </source>
</evidence>
<sequence length="208" mass="23803">MRGRLILIEGLDRSGKSTQAENLALALDAQLYKFPDRSTPIGKLINEYLVNSSFDLSDEAAHLLFSANRWEVAHEMEATLIRGQNIVLDRYIYSGIAYSLAKSSLNDYEWLYSPDKGLPKPDLTLFLTIDLEELSRRKGWGDERYEKSAFQAKVKQCFMQILDPEKDSSVEIVNVDNLSIEQVKAKLMEIIKERKVDQPTEKPLAKFK</sequence>
<evidence type="ECO:0000256" key="3">
    <source>
        <dbReference type="ARBA" id="ARBA00012980"/>
    </source>
</evidence>
<dbReference type="GO" id="GO:0006235">
    <property type="term" value="P:dTTP biosynthetic process"/>
    <property type="evidence" value="ECO:0007669"/>
    <property type="project" value="TreeGrafter"/>
</dbReference>
<keyword evidence="7" id="KW-0547">Nucleotide-binding</keyword>
<dbReference type="FunFam" id="3.40.50.300:FF:000679">
    <property type="entry name" value="Thymidylate kinase"/>
    <property type="match status" value="1"/>
</dbReference>
<dbReference type="InterPro" id="IPR018095">
    <property type="entry name" value="Thymidylate_kin_CS"/>
</dbReference>
<evidence type="ECO:0000313" key="12">
    <source>
        <dbReference type="Proteomes" id="UP000195602"/>
    </source>
</evidence>
<accession>A0AA91Q501</accession>
<protein>
    <recommendedName>
        <fullName evidence="4">Thymidylate kinase</fullName>
        <ecNumber evidence="3">2.7.4.9</ecNumber>
    </recommendedName>
</protein>
<keyword evidence="9" id="KW-0067">ATP-binding</keyword>
<dbReference type="PANTHER" id="PTHR10344">
    <property type="entry name" value="THYMIDYLATE KINASE"/>
    <property type="match status" value="1"/>
</dbReference>
<dbReference type="KEGG" id="clus:A9F13_01g06897"/>
<dbReference type="Proteomes" id="UP000195602">
    <property type="component" value="Unassembled WGS sequence"/>
</dbReference>
<evidence type="ECO:0000256" key="4">
    <source>
        <dbReference type="ARBA" id="ARBA00017144"/>
    </source>
</evidence>
<evidence type="ECO:0000256" key="8">
    <source>
        <dbReference type="ARBA" id="ARBA00022777"/>
    </source>
</evidence>
<keyword evidence="6" id="KW-0545">Nucleotide biosynthesis</keyword>
<dbReference type="InterPro" id="IPR027417">
    <property type="entry name" value="P-loop_NTPase"/>
</dbReference>
<dbReference type="GO" id="GO:0005524">
    <property type="term" value="F:ATP binding"/>
    <property type="evidence" value="ECO:0007669"/>
    <property type="project" value="UniProtKB-KW"/>
</dbReference>
<dbReference type="Pfam" id="PF02223">
    <property type="entry name" value="Thymidylate_kin"/>
    <property type="match status" value="1"/>
</dbReference>
<name>A0AA91Q501_CLALS</name>
<evidence type="ECO:0000256" key="7">
    <source>
        <dbReference type="ARBA" id="ARBA00022741"/>
    </source>
</evidence>
<keyword evidence="8 11" id="KW-0418">Kinase</keyword>
<dbReference type="PANTHER" id="PTHR10344:SF1">
    <property type="entry name" value="THYMIDYLATE KINASE"/>
    <property type="match status" value="1"/>
</dbReference>
<dbReference type="NCBIfam" id="TIGR00041">
    <property type="entry name" value="DTMP_kinase"/>
    <property type="match status" value="1"/>
</dbReference>
<dbReference type="EMBL" id="LYUB02000001">
    <property type="protein sequence ID" value="OVF11212.1"/>
    <property type="molecule type" value="Genomic_DNA"/>
</dbReference>
<dbReference type="GO" id="GO:0006227">
    <property type="term" value="P:dUDP biosynthetic process"/>
    <property type="evidence" value="ECO:0007669"/>
    <property type="project" value="TreeGrafter"/>
</dbReference>
<dbReference type="GO" id="GO:0005634">
    <property type="term" value="C:nucleus"/>
    <property type="evidence" value="ECO:0007669"/>
    <property type="project" value="TreeGrafter"/>
</dbReference>
<dbReference type="Gene3D" id="3.40.50.300">
    <property type="entry name" value="P-loop containing nucleotide triphosphate hydrolases"/>
    <property type="match status" value="1"/>
</dbReference>
<dbReference type="GO" id="GO:0005829">
    <property type="term" value="C:cytosol"/>
    <property type="evidence" value="ECO:0007669"/>
    <property type="project" value="TreeGrafter"/>
</dbReference>
<dbReference type="InterPro" id="IPR018094">
    <property type="entry name" value="Thymidylate_kinase"/>
</dbReference>
<evidence type="ECO:0000313" key="11">
    <source>
        <dbReference type="EMBL" id="OVF11212.1"/>
    </source>
</evidence>
<dbReference type="InterPro" id="IPR039430">
    <property type="entry name" value="Thymidylate_kin-like_dom"/>
</dbReference>
<evidence type="ECO:0000256" key="6">
    <source>
        <dbReference type="ARBA" id="ARBA00022727"/>
    </source>
</evidence>
<dbReference type="GO" id="GO:0006233">
    <property type="term" value="P:dTDP biosynthetic process"/>
    <property type="evidence" value="ECO:0007669"/>
    <property type="project" value="InterPro"/>
</dbReference>
<evidence type="ECO:0000256" key="5">
    <source>
        <dbReference type="ARBA" id="ARBA00022679"/>
    </source>
</evidence>
<dbReference type="PROSITE" id="PS01331">
    <property type="entry name" value="THYMIDYLATE_KINASE"/>
    <property type="match status" value="1"/>
</dbReference>
<keyword evidence="5" id="KW-0808">Transferase</keyword>
<comment type="caution">
    <text evidence="11">The sequence shown here is derived from an EMBL/GenBank/DDBJ whole genome shotgun (WGS) entry which is preliminary data.</text>
</comment>
<dbReference type="GO" id="GO:0004550">
    <property type="term" value="F:nucleoside diphosphate kinase activity"/>
    <property type="evidence" value="ECO:0007669"/>
    <property type="project" value="TreeGrafter"/>
</dbReference>
<dbReference type="EC" id="2.7.4.9" evidence="3"/>
<proteinExistence type="inferred from homology"/>
<evidence type="ECO:0000256" key="9">
    <source>
        <dbReference type="ARBA" id="ARBA00022840"/>
    </source>
</evidence>
<dbReference type="GO" id="GO:0004798">
    <property type="term" value="F:dTMP kinase activity"/>
    <property type="evidence" value="ECO:0007669"/>
    <property type="project" value="UniProtKB-EC"/>
</dbReference>
<dbReference type="SUPFAM" id="SSF52540">
    <property type="entry name" value="P-loop containing nucleoside triphosphate hydrolases"/>
    <property type="match status" value="1"/>
</dbReference>
<gene>
    <name evidence="11" type="ORF">A9F13_01g06897</name>
</gene>
<evidence type="ECO:0000256" key="2">
    <source>
        <dbReference type="ARBA" id="ARBA00009776"/>
    </source>
</evidence>
<comment type="similarity">
    <text evidence="2">Belongs to the thymidylate kinase family.</text>
</comment>
<comment type="pathway">
    <text evidence="1">Pyrimidine metabolism; dTTP biosynthesis.</text>
</comment>
<dbReference type="CDD" id="cd01672">
    <property type="entry name" value="TMPK"/>
    <property type="match status" value="1"/>
</dbReference>
<dbReference type="HAMAP" id="MF_00165">
    <property type="entry name" value="Thymidylate_kinase"/>
    <property type="match status" value="1"/>
</dbReference>
<feature type="domain" description="Thymidylate kinase-like" evidence="10">
    <location>
        <begin position="8"/>
        <end position="186"/>
    </location>
</feature>
<reference evidence="11 12" key="1">
    <citation type="submission" date="2017-04" db="EMBL/GenBank/DDBJ databases">
        <title>Draft genome of the yeast Clavispora lusitaniae type strain CBS 6936.</title>
        <authorList>
            <person name="Durrens P."/>
            <person name="Klopp C."/>
            <person name="Biteau N."/>
            <person name="Fitton-Ouhabi V."/>
            <person name="Dementhon K."/>
            <person name="Accoceberry I."/>
            <person name="Sherman D.J."/>
            <person name="Noel T."/>
        </authorList>
    </citation>
    <scope>NUCLEOTIDE SEQUENCE [LARGE SCALE GENOMIC DNA]</scope>
    <source>
        <strain evidence="11 12">CBS 6936</strain>
    </source>
</reference>